<evidence type="ECO:0000256" key="3">
    <source>
        <dbReference type="ARBA" id="ARBA00023163"/>
    </source>
</evidence>
<comment type="caution">
    <text evidence="6">The sequence shown here is derived from an EMBL/GenBank/DDBJ whole genome shotgun (WGS) entry which is preliminary data.</text>
</comment>
<dbReference type="InterPro" id="IPR011991">
    <property type="entry name" value="ArsR-like_HTH"/>
</dbReference>
<dbReference type="SUPFAM" id="SSF46785">
    <property type="entry name" value="Winged helix' DNA-binding domain"/>
    <property type="match status" value="1"/>
</dbReference>
<keyword evidence="7" id="KW-1185">Reference proteome</keyword>
<dbReference type="PANTHER" id="PTHR38465">
    <property type="entry name" value="HTH-TYPE TRANSCRIPTIONAL REGULATOR MJ1563-RELATED"/>
    <property type="match status" value="1"/>
</dbReference>
<dbReference type="PIRSF" id="PIRSF006707">
    <property type="entry name" value="MJ1563"/>
    <property type="match status" value="1"/>
</dbReference>
<dbReference type="Pfam" id="PF12802">
    <property type="entry name" value="MarR_2"/>
    <property type="match status" value="1"/>
</dbReference>
<dbReference type="InterPro" id="IPR036388">
    <property type="entry name" value="WH-like_DNA-bd_sf"/>
</dbReference>
<evidence type="ECO:0000256" key="2">
    <source>
        <dbReference type="ARBA" id="ARBA00023125"/>
    </source>
</evidence>
<comment type="similarity">
    <text evidence="4">Belongs to the GbsR family.</text>
</comment>
<accession>A0ABU9C4W2</accession>
<dbReference type="Proteomes" id="UP001379945">
    <property type="component" value="Unassembled WGS sequence"/>
</dbReference>
<keyword evidence="3 4" id="KW-0804">Transcription</keyword>
<sequence>MTALSPLSHSFVTHFGEMGSRWGINRTVGQIYALIYISARPIHADDMAETLGFSRSNISMGLKELQAWRLVRLRHQTGDRREYFEPAGDAWDTFRRLAEERRRREIEPTLSMLRDALLQPATNDDDLHAQAQMREMHDLIEMLTEWFDEVNQMDVQTLSKLMKMGAKVGRLLEFTGKLKLPGQES</sequence>
<dbReference type="Gene3D" id="1.10.10.10">
    <property type="entry name" value="Winged helix-like DNA-binding domain superfamily/Winged helix DNA-binding domain"/>
    <property type="match status" value="1"/>
</dbReference>
<evidence type="ECO:0000313" key="7">
    <source>
        <dbReference type="Proteomes" id="UP001379945"/>
    </source>
</evidence>
<protein>
    <recommendedName>
        <fullName evidence="4">HTH-type transcriptional regulator</fullName>
    </recommendedName>
</protein>
<evidence type="ECO:0000256" key="4">
    <source>
        <dbReference type="PIRNR" id="PIRNR006707"/>
    </source>
</evidence>
<proteinExistence type="inferred from homology"/>
<keyword evidence="1 4" id="KW-0805">Transcription regulation</keyword>
<evidence type="ECO:0000313" key="6">
    <source>
        <dbReference type="EMBL" id="MEK8046918.1"/>
    </source>
</evidence>
<keyword evidence="2 4" id="KW-0238">DNA-binding</keyword>
<feature type="domain" description="HTH marR-type" evidence="5">
    <location>
        <begin position="23"/>
        <end position="82"/>
    </location>
</feature>
<dbReference type="InterPro" id="IPR036390">
    <property type="entry name" value="WH_DNA-bd_sf"/>
</dbReference>
<dbReference type="InterPro" id="IPR052362">
    <property type="entry name" value="HTH-GbsR_regulator"/>
</dbReference>
<dbReference type="InterPro" id="IPR000835">
    <property type="entry name" value="HTH_MarR-typ"/>
</dbReference>
<dbReference type="EMBL" id="JBBUTI010000007">
    <property type="protein sequence ID" value="MEK8046918.1"/>
    <property type="molecule type" value="Genomic_DNA"/>
</dbReference>
<dbReference type="InterPro" id="IPR026282">
    <property type="entry name" value="MJ1563"/>
</dbReference>
<name>A0ABU9C4W2_9BURK</name>
<evidence type="ECO:0000256" key="1">
    <source>
        <dbReference type="ARBA" id="ARBA00023015"/>
    </source>
</evidence>
<dbReference type="RefSeq" id="WP_341399220.1">
    <property type="nucleotide sequence ID" value="NZ_JBBUTI010000007.1"/>
</dbReference>
<gene>
    <name evidence="6" type="ORF">AACH00_11195</name>
</gene>
<organism evidence="6 7">
    <name type="scientific">Ideonella margarita</name>
    <dbReference type="NCBI Taxonomy" id="2984191"/>
    <lineage>
        <taxon>Bacteria</taxon>
        <taxon>Pseudomonadati</taxon>
        <taxon>Pseudomonadota</taxon>
        <taxon>Betaproteobacteria</taxon>
        <taxon>Burkholderiales</taxon>
        <taxon>Sphaerotilaceae</taxon>
        <taxon>Ideonella</taxon>
    </lineage>
</organism>
<evidence type="ECO:0000259" key="5">
    <source>
        <dbReference type="Pfam" id="PF12802"/>
    </source>
</evidence>
<reference evidence="6 7" key="1">
    <citation type="submission" date="2024-04" db="EMBL/GenBank/DDBJ databases">
        <title>Novel species of the genus Ideonella isolated from streams.</title>
        <authorList>
            <person name="Lu H."/>
        </authorList>
    </citation>
    <scope>NUCLEOTIDE SEQUENCE [LARGE SCALE GENOMIC DNA]</scope>
    <source>
        <strain evidence="6 7">LYT19W</strain>
    </source>
</reference>
<dbReference type="PANTHER" id="PTHR38465:SF1">
    <property type="entry name" value="HTH-TYPE TRANSCRIPTIONAL REGULATOR MJ1563-RELATED"/>
    <property type="match status" value="1"/>
</dbReference>
<dbReference type="CDD" id="cd00090">
    <property type="entry name" value="HTH_ARSR"/>
    <property type="match status" value="1"/>
</dbReference>